<evidence type="ECO:0000313" key="6">
    <source>
        <dbReference type="Proteomes" id="UP000663829"/>
    </source>
</evidence>
<evidence type="ECO:0000313" key="5">
    <source>
        <dbReference type="EMBL" id="CAF3892456.1"/>
    </source>
</evidence>
<dbReference type="Proteomes" id="UP000681722">
    <property type="component" value="Unassembled WGS sequence"/>
</dbReference>
<dbReference type="Gene3D" id="3.40.50.10140">
    <property type="entry name" value="Toll/interleukin-1 receptor homology (TIR) domain"/>
    <property type="match status" value="1"/>
</dbReference>
<dbReference type="EMBL" id="CAJOBC010006254">
    <property type="protein sequence ID" value="CAF3892456.1"/>
    <property type="molecule type" value="Genomic_DNA"/>
</dbReference>
<dbReference type="InterPro" id="IPR035897">
    <property type="entry name" value="Toll_tir_struct_dom_sf"/>
</dbReference>
<dbReference type="PANTHER" id="PTHR46270:SF2">
    <property type="entry name" value="TIR DOMAIN-CONTAINING PROTEIN"/>
    <property type="match status" value="1"/>
</dbReference>
<sequence>MRLSGPINAVKEAECKYDLTLEILKQKTSVQNCSLSNATTATDHYNLMISYCYSDKDVCHPLADRLMSDGFTLWIDRDKTLTESVTRKAIDQSDCVLLCLSEEYYTNVNCQNEAKYAHQTSGKVMIPAKVNNYVMKNWLTSTIRTTKTIFKLFGSDDNFNLEYDKLIVEISRYTKSGIATTIITSAAATEQKETTFFFKIDKDEEEIQKEVRKLNCQKNLEIQRAREKDFNDKDRILLEEIIQEYSDLALNGDVHKHDKNSYSSLLLQPSQSSLLCIQNWLKNPPSVTMGNIAPFSTTGDVNDAAFQLPDHISKNLDDLRDYTNSTKISRKNQEKFITDIIDGEYVWTAPIESGTVLNMTHAENDDYFQKLVSRNHQSTFKTHINEADYVWTTVDGKIGTEMKSEDEMRRRTELDDPTKMVKRRLQLAKYFIDKTRISSKRKRFQYTKEDLEPYLKFAYQMKKNAEEMEFCEFQQYQLIKRSTVTNMTALWMFIPDRKASKPVKSLQIKFS</sequence>
<comment type="caution">
    <text evidence="3">The sequence shown here is derived from an EMBL/GenBank/DDBJ whole genome shotgun (WGS) entry which is preliminary data.</text>
</comment>
<organism evidence="3 6">
    <name type="scientific">Didymodactylos carnosus</name>
    <dbReference type="NCBI Taxonomy" id="1234261"/>
    <lineage>
        <taxon>Eukaryota</taxon>
        <taxon>Metazoa</taxon>
        <taxon>Spiralia</taxon>
        <taxon>Gnathifera</taxon>
        <taxon>Rotifera</taxon>
        <taxon>Eurotatoria</taxon>
        <taxon>Bdelloidea</taxon>
        <taxon>Philodinida</taxon>
        <taxon>Philodinidae</taxon>
        <taxon>Didymodactylos</taxon>
    </lineage>
</organism>
<evidence type="ECO:0000313" key="3">
    <source>
        <dbReference type="EMBL" id="CAF1128859.1"/>
    </source>
</evidence>
<evidence type="ECO:0000313" key="4">
    <source>
        <dbReference type="EMBL" id="CAF3674967.1"/>
    </source>
</evidence>
<dbReference type="OrthoDB" id="5973944at2759"/>
<dbReference type="EMBL" id="CAJOBA010003229">
    <property type="protein sequence ID" value="CAF3674967.1"/>
    <property type="molecule type" value="Genomic_DNA"/>
</dbReference>
<dbReference type="EMBL" id="CAJNOK010003228">
    <property type="protein sequence ID" value="CAF0893101.1"/>
    <property type="molecule type" value="Genomic_DNA"/>
</dbReference>
<name>A0A814R8Z4_9BILA</name>
<dbReference type="EMBL" id="CAJNOQ010006254">
    <property type="protein sequence ID" value="CAF1128859.1"/>
    <property type="molecule type" value="Genomic_DNA"/>
</dbReference>
<dbReference type="Pfam" id="PF13676">
    <property type="entry name" value="TIR_2"/>
    <property type="match status" value="1"/>
</dbReference>
<evidence type="ECO:0000259" key="1">
    <source>
        <dbReference type="Pfam" id="PF13676"/>
    </source>
</evidence>
<dbReference type="Proteomes" id="UP000677228">
    <property type="component" value="Unassembled WGS sequence"/>
</dbReference>
<dbReference type="PANTHER" id="PTHR46270">
    <property type="entry name" value="ARMADILLO-TYPE FOLD-RELATED"/>
    <property type="match status" value="1"/>
</dbReference>
<gene>
    <name evidence="3" type="ORF">GPM918_LOCUS20081</name>
    <name evidence="2" type="ORF">OVA965_LOCUS9230</name>
    <name evidence="5" type="ORF">SRO942_LOCUS20078</name>
    <name evidence="4" type="ORF">TMI583_LOCUS9226</name>
</gene>
<dbReference type="Proteomes" id="UP000682733">
    <property type="component" value="Unassembled WGS sequence"/>
</dbReference>
<dbReference type="InterPro" id="IPR000157">
    <property type="entry name" value="TIR_dom"/>
</dbReference>
<reference evidence="3" key="1">
    <citation type="submission" date="2021-02" db="EMBL/GenBank/DDBJ databases">
        <authorList>
            <person name="Nowell W R."/>
        </authorList>
    </citation>
    <scope>NUCLEOTIDE SEQUENCE</scope>
</reference>
<accession>A0A814R8Z4</accession>
<protein>
    <recommendedName>
        <fullName evidence="1">TIR domain-containing protein</fullName>
    </recommendedName>
</protein>
<proteinExistence type="predicted"/>
<dbReference type="GO" id="GO:0007165">
    <property type="term" value="P:signal transduction"/>
    <property type="evidence" value="ECO:0007669"/>
    <property type="project" value="InterPro"/>
</dbReference>
<evidence type="ECO:0000313" key="2">
    <source>
        <dbReference type="EMBL" id="CAF0893101.1"/>
    </source>
</evidence>
<dbReference type="AlphaFoldDB" id="A0A814R8Z4"/>
<dbReference type="SUPFAM" id="SSF52200">
    <property type="entry name" value="Toll/Interleukin receptor TIR domain"/>
    <property type="match status" value="1"/>
</dbReference>
<dbReference type="Proteomes" id="UP000663829">
    <property type="component" value="Unassembled WGS sequence"/>
</dbReference>
<feature type="domain" description="TIR" evidence="1">
    <location>
        <begin position="48"/>
        <end position="153"/>
    </location>
</feature>
<keyword evidence="6" id="KW-1185">Reference proteome</keyword>